<dbReference type="GeneID" id="78774073"/>
<accession>A0A6A5HG85</accession>
<dbReference type="CTD" id="78774073"/>
<reference evidence="1 2" key="1">
    <citation type="submission" date="2019-12" db="EMBL/GenBank/DDBJ databases">
        <title>Chromosome-level assembly of the Caenorhabditis remanei genome.</title>
        <authorList>
            <person name="Teterina A.A."/>
            <person name="Willis J.H."/>
            <person name="Phillips P.C."/>
        </authorList>
    </citation>
    <scope>NUCLEOTIDE SEQUENCE [LARGE SCALE GENOMIC DNA]</scope>
    <source>
        <strain evidence="1 2">PX506</strain>
        <tissue evidence="1">Whole organism</tissue>
    </source>
</reference>
<dbReference type="Pfam" id="PF23478">
    <property type="entry name" value="YKL104W-A"/>
    <property type="match status" value="1"/>
</dbReference>
<dbReference type="KEGG" id="crq:GCK72_005305"/>
<dbReference type="Proteomes" id="UP000483820">
    <property type="component" value="Chromosome II"/>
</dbReference>
<gene>
    <name evidence="1" type="ORF">GCK72_005305</name>
</gene>
<name>A0A6A5HG85_CAERE</name>
<comment type="caution">
    <text evidence="1">The sequence shown here is derived from an EMBL/GenBank/DDBJ whole genome shotgun (WGS) entry which is preliminary data.</text>
</comment>
<dbReference type="EMBL" id="WUAV01000002">
    <property type="protein sequence ID" value="KAF1765353.1"/>
    <property type="molecule type" value="Genomic_DNA"/>
</dbReference>
<evidence type="ECO:0000313" key="2">
    <source>
        <dbReference type="Proteomes" id="UP000483820"/>
    </source>
</evidence>
<protein>
    <submittedName>
        <fullName evidence="1">Uncharacterized protein</fullName>
    </submittedName>
</protein>
<dbReference type="InterPro" id="IPR057783">
    <property type="entry name" value="YKL104W-A"/>
</dbReference>
<proteinExistence type="predicted"/>
<dbReference type="RefSeq" id="XP_053589322.1">
    <property type="nucleotide sequence ID" value="XM_053725128.1"/>
</dbReference>
<sequence>MNVLGKLGNDFSVRFRLELVPLLLKIFLDLTVIGNDTVVNYEELVLVVTAMWMRVNITWRSVSGPTGMCNTTVDVVLHIHVEIVGALLDVVIENRDFSSFTEQCDFRMRRLNVVGSVDSDSSRVVPSVLHSLQSLDQNVHNFRSLLRRQEVEVGEDSAHFGFLYWLVVVITCNKNIEVNERGTWIRSTFNEK</sequence>
<organism evidence="1 2">
    <name type="scientific">Caenorhabditis remanei</name>
    <name type="common">Caenorhabditis vulgaris</name>
    <dbReference type="NCBI Taxonomy" id="31234"/>
    <lineage>
        <taxon>Eukaryota</taxon>
        <taxon>Metazoa</taxon>
        <taxon>Ecdysozoa</taxon>
        <taxon>Nematoda</taxon>
        <taxon>Chromadorea</taxon>
        <taxon>Rhabditida</taxon>
        <taxon>Rhabditina</taxon>
        <taxon>Rhabditomorpha</taxon>
        <taxon>Rhabditoidea</taxon>
        <taxon>Rhabditidae</taxon>
        <taxon>Peloderinae</taxon>
        <taxon>Caenorhabditis</taxon>
    </lineage>
</organism>
<dbReference type="AlphaFoldDB" id="A0A6A5HG85"/>
<evidence type="ECO:0000313" key="1">
    <source>
        <dbReference type="EMBL" id="KAF1765353.1"/>
    </source>
</evidence>